<evidence type="ECO:0000313" key="3">
    <source>
        <dbReference type="Proteomes" id="UP001258017"/>
    </source>
</evidence>
<evidence type="ECO:0000256" key="1">
    <source>
        <dbReference type="SAM" id="MobiDB-lite"/>
    </source>
</evidence>
<comment type="caution">
    <text evidence="2">The sequence shown here is derived from an EMBL/GenBank/DDBJ whole genome shotgun (WGS) entry which is preliminary data.</text>
</comment>
<sequence>MAGMMTLAKEVRTGRDGNTEYLEKRWTVICATQGIENKVGDIKRPAIIDALLTWQTWIKPRTTLRAKFLDYMIQGFAGVSPFALSVLEQIRMVLREYGLKSIYLMEAFITRKNRALELAPVAQQAVDLKAALQEQRALHREKFAYLKLYPLEGADTLNHRNFPDLYYAAVKTAIEEGQLGEKDRYAMSEVQTMLSKAQIENMAGKSVRARSGIDEQTKRNLQRGGVERESGTLIKSWHSRWLSSKSNRIFC</sequence>
<organism evidence="2 3">
    <name type="scientific">Odynerus spinipes</name>
    <dbReference type="NCBI Taxonomy" id="1348599"/>
    <lineage>
        <taxon>Eukaryota</taxon>
        <taxon>Metazoa</taxon>
        <taxon>Ecdysozoa</taxon>
        <taxon>Arthropoda</taxon>
        <taxon>Hexapoda</taxon>
        <taxon>Insecta</taxon>
        <taxon>Pterygota</taxon>
        <taxon>Neoptera</taxon>
        <taxon>Endopterygota</taxon>
        <taxon>Hymenoptera</taxon>
        <taxon>Apocrita</taxon>
        <taxon>Aculeata</taxon>
        <taxon>Vespoidea</taxon>
        <taxon>Vespidae</taxon>
        <taxon>Eumeninae</taxon>
        <taxon>Odynerus</taxon>
    </lineage>
</organism>
<dbReference type="EMBL" id="JAIFRP010000829">
    <property type="protein sequence ID" value="KAK2577925.1"/>
    <property type="molecule type" value="Genomic_DNA"/>
</dbReference>
<dbReference type="Pfam" id="PF06407">
    <property type="entry name" value="BDV_P40"/>
    <property type="match status" value="1"/>
</dbReference>
<dbReference type="InterPro" id="IPR009441">
    <property type="entry name" value="P40_nucleoprot_BD-vir"/>
</dbReference>
<evidence type="ECO:0000313" key="2">
    <source>
        <dbReference type="EMBL" id="KAK2577925.1"/>
    </source>
</evidence>
<accession>A0AAD9VL80</accession>
<feature type="region of interest" description="Disordered" evidence="1">
    <location>
        <begin position="207"/>
        <end position="227"/>
    </location>
</feature>
<proteinExistence type="predicted"/>
<dbReference type="Proteomes" id="UP001258017">
    <property type="component" value="Unassembled WGS sequence"/>
</dbReference>
<reference evidence="2" key="1">
    <citation type="submission" date="2021-08" db="EMBL/GenBank/DDBJ databases">
        <authorList>
            <person name="Misof B."/>
            <person name="Oliver O."/>
            <person name="Podsiadlowski L."/>
            <person name="Donath A."/>
            <person name="Peters R."/>
            <person name="Mayer C."/>
            <person name="Rust J."/>
            <person name="Gunkel S."/>
            <person name="Lesny P."/>
            <person name="Martin S."/>
            <person name="Oeyen J.P."/>
            <person name="Petersen M."/>
            <person name="Panagiotis P."/>
            <person name="Wilbrandt J."/>
            <person name="Tanja T."/>
        </authorList>
    </citation>
    <scope>NUCLEOTIDE SEQUENCE</scope>
    <source>
        <strain evidence="2">GBR_01_08_01A</strain>
        <tissue evidence="2">Thorax + abdomen</tissue>
    </source>
</reference>
<protein>
    <submittedName>
        <fullName evidence="2">Uncharacterized protein</fullName>
    </submittedName>
</protein>
<gene>
    <name evidence="2" type="ORF">KPH14_000950</name>
</gene>
<dbReference type="Gene3D" id="1.10.3050.10">
    <property type="entry name" value="borna disease virus nucleoprotein, domain 2"/>
    <property type="match status" value="1"/>
</dbReference>
<reference evidence="2" key="2">
    <citation type="journal article" date="2023" name="Commun. Biol.">
        <title>Intrasexual cuticular hydrocarbon dimorphism in a wasp sheds light on hydrocarbon biosynthesis genes in Hymenoptera.</title>
        <authorList>
            <person name="Moris V.C."/>
            <person name="Podsiadlowski L."/>
            <person name="Martin S."/>
            <person name="Oeyen J.P."/>
            <person name="Donath A."/>
            <person name="Petersen M."/>
            <person name="Wilbrandt J."/>
            <person name="Misof B."/>
            <person name="Liedtke D."/>
            <person name="Thamm M."/>
            <person name="Scheiner R."/>
            <person name="Schmitt T."/>
            <person name="Niehuis O."/>
        </authorList>
    </citation>
    <scope>NUCLEOTIDE SEQUENCE</scope>
    <source>
        <strain evidence="2">GBR_01_08_01A</strain>
    </source>
</reference>
<keyword evidence="3" id="KW-1185">Reference proteome</keyword>
<name>A0AAD9VL80_9HYME</name>
<dbReference type="InterPro" id="IPR015970">
    <property type="entry name" value="P40_nucleoprot_sub2_BD-vir"/>
</dbReference>
<dbReference type="AlphaFoldDB" id="A0AAD9VL80"/>